<proteinExistence type="predicted"/>
<keyword evidence="11" id="KW-1185">Reference proteome</keyword>
<keyword evidence="2 8" id="KW-0812">Transmembrane</keyword>
<evidence type="ECO:0000313" key="10">
    <source>
        <dbReference type="EMBL" id="OQV12703.1"/>
    </source>
</evidence>
<dbReference type="GO" id="GO:0005886">
    <property type="term" value="C:plasma membrane"/>
    <property type="evidence" value="ECO:0007669"/>
    <property type="project" value="TreeGrafter"/>
</dbReference>
<evidence type="ECO:0000256" key="5">
    <source>
        <dbReference type="ARBA" id="ARBA00023136"/>
    </source>
</evidence>
<feature type="domain" description="G-protein coupled receptors family 1 profile" evidence="9">
    <location>
        <begin position="54"/>
        <end position="276"/>
    </location>
</feature>
<evidence type="ECO:0000256" key="1">
    <source>
        <dbReference type="ARBA" id="ARBA00004141"/>
    </source>
</evidence>
<keyword evidence="6" id="KW-0675">Receptor</keyword>
<dbReference type="Proteomes" id="UP000192578">
    <property type="component" value="Unassembled WGS sequence"/>
</dbReference>
<comment type="subcellular location">
    <subcellularLocation>
        <location evidence="1">Membrane</location>
        <topology evidence="1">Multi-pass membrane protein</topology>
    </subcellularLocation>
</comment>
<feature type="transmembrane region" description="Helical" evidence="8">
    <location>
        <begin position="209"/>
        <end position="228"/>
    </location>
</feature>
<dbReference type="PROSITE" id="PS50262">
    <property type="entry name" value="G_PROTEIN_RECEP_F1_2"/>
    <property type="match status" value="1"/>
</dbReference>
<dbReference type="CDD" id="cd00637">
    <property type="entry name" value="7tm_classA_rhodopsin-like"/>
    <property type="match status" value="1"/>
</dbReference>
<evidence type="ECO:0000313" key="11">
    <source>
        <dbReference type="Proteomes" id="UP000192578"/>
    </source>
</evidence>
<evidence type="ECO:0000256" key="7">
    <source>
        <dbReference type="ARBA" id="ARBA00023224"/>
    </source>
</evidence>
<accession>A0A1W0WC14</accession>
<keyword evidence="7" id="KW-0807">Transducer</keyword>
<dbReference type="PANTHER" id="PTHR45695">
    <property type="entry name" value="LEUCOKININ RECEPTOR-RELATED"/>
    <property type="match status" value="1"/>
</dbReference>
<dbReference type="EMBL" id="MTYJ01000138">
    <property type="protein sequence ID" value="OQV12703.1"/>
    <property type="molecule type" value="Genomic_DNA"/>
</dbReference>
<protein>
    <recommendedName>
        <fullName evidence="9">G-protein coupled receptors family 1 profile domain-containing protein</fullName>
    </recommendedName>
</protein>
<dbReference type="SUPFAM" id="SSF81321">
    <property type="entry name" value="Family A G protein-coupled receptor-like"/>
    <property type="match status" value="1"/>
</dbReference>
<comment type="caution">
    <text evidence="10">The sequence shown here is derived from an EMBL/GenBank/DDBJ whole genome shotgun (WGS) entry which is preliminary data.</text>
</comment>
<reference evidence="11" key="1">
    <citation type="submission" date="2017-01" db="EMBL/GenBank/DDBJ databases">
        <title>Comparative genomics of anhydrobiosis in the tardigrade Hypsibius dujardini.</title>
        <authorList>
            <person name="Yoshida Y."/>
            <person name="Koutsovoulos G."/>
            <person name="Laetsch D."/>
            <person name="Stevens L."/>
            <person name="Kumar S."/>
            <person name="Horikawa D."/>
            <person name="Ishino K."/>
            <person name="Komine S."/>
            <person name="Tomita M."/>
            <person name="Blaxter M."/>
            <person name="Arakawa K."/>
        </authorList>
    </citation>
    <scope>NUCLEOTIDE SEQUENCE [LARGE SCALE GENOMIC DNA]</scope>
    <source>
        <strain evidence="11">Z151</strain>
    </source>
</reference>
<dbReference type="InterPro" id="IPR000276">
    <property type="entry name" value="GPCR_Rhodpsn"/>
</dbReference>
<organism evidence="10 11">
    <name type="scientific">Hypsibius exemplaris</name>
    <name type="common">Freshwater tardigrade</name>
    <dbReference type="NCBI Taxonomy" id="2072580"/>
    <lineage>
        <taxon>Eukaryota</taxon>
        <taxon>Metazoa</taxon>
        <taxon>Ecdysozoa</taxon>
        <taxon>Tardigrada</taxon>
        <taxon>Eutardigrada</taxon>
        <taxon>Parachela</taxon>
        <taxon>Hypsibioidea</taxon>
        <taxon>Hypsibiidae</taxon>
        <taxon>Hypsibius</taxon>
    </lineage>
</organism>
<dbReference type="InterPro" id="IPR017452">
    <property type="entry name" value="GPCR_Rhodpsn_7TM"/>
</dbReference>
<gene>
    <name evidence="10" type="ORF">BV898_13024</name>
</gene>
<evidence type="ECO:0000256" key="6">
    <source>
        <dbReference type="ARBA" id="ARBA00023170"/>
    </source>
</evidence>
<feature type="transmembrane region" description="Helical" evidence="8">
    <location>
        <begin position="37"/>
        <end position="63"/>
    </location>
</feature>
<evidence type="ECO:0000256" key="2">
    <source>
        <dbReference type="ARBA" id="ARBA00022692"/>
    </source>
</evidence>
<evidence type="ECO:0000256" key="3">
    <source>
        <dbReference type="ARBA" id="ARBA00022989"/>
    </source>
</evidence>
<dbReference type="PANTHER" id="PTHR45695:SF9">
    <property type="entry name" value="LEUCOKININ RECEPTOR"/>
    <property type="match status" value="1"/>
</dbReference>
<feature type="transmembrane region" description="Helical" evidence="8">
    <location>
        <begin position="257"/>
        <end position="282"/>
    </location>
</feature>
<keyword evidence="4" id="KW-0297">G-protein coupled receptor</keyword>
<dbReference type="GO" id="GO:0004930">
    <property type="term" value="F:G protein-coupled receptor activity"/>
    <property type="evidence" value="ECO:0007669"/>
    <property type="project" value="UniProtKB-KW"/>
</dbReference>
<feature type="transmembrane region" description="Helical" evidence="8">
    <location>
        <begin position="288"/>
        <end position="310"/>
    </location>
</feature>
<name>A0A1W0WC14_HYPEX</name>
<dbReference type="OrthoDB" id="10622132at2759"/>
<feature type="transmembrane region" description="Helical" evidence="8">
    <location>
        <begin position="155"/>
        <end position="176"/>
    </location>
</feature>
<evidence type="ECO:0000256" key="4">
    <source>
        <dbReference type="ARBA" id="ARBA00023040"/>
    </source>
</evidence>
<dbReference type="AlphaFoldDB" id="A0A1W0WC14"/>
<feature type="transmembrane region" description="Helical" evidence="8">
    <location>
        <begin position="75"/>
        <end position="100"/>
    </location>
</feature>
<keyword evidence="3 8" id="KW-1133">Transmembrane helix</keyword>
<dbReference type="Gene3D" id="1.20.1070.10">
    <property type="entry name" value="Rhodopsin 7-helix transmembrane proteins"/>
    <property type="match status" value="1"/>
</dbReference>
<evidence type="ECO:0000256" key="8">
    <source>
        <dbReference type="SAM" id="Phobius"/>
    </source>
</evidence>
<sequence>MDPYPNHSTNHYARNTTNSTSVDLFALTLGTEKTRELLAAVVVTVTLSFLGALGNLLVMLITWPRSSVKSGLDLLIFHFVGANFFMLLVNIPVGVLMIAAKQWGYKAPIHTCAVVQTIFGTGWSAINWMDAALAINRFIALFFPHTYRIWTSKAITWGTVIFTWLISLATNIPLAFNIGGRMVLLPLGYCAALTSKDNVDTALTTLKFYLPYALTGVAAVILLFKTYFGMKSRNRITQRDGRSFVAVVRRFRMARMVLLVFLWTGVCVLPGNIVSVSFAYVFTQNPVSGLWLRTCLVLQYGFTPCILLLTNAEYRVRCRRLLGKLSDCTCRAVTDAPPTSNKHHSRDRTLPT</sequence>
<evidence type="ECO:0000259" key="9">
    <source>
        <dbReference type="PROSITE" id="PS50262"/>
    </source>
</evidence>
<keyword evidence="5 8" id="KW-0472">Membrane</keyword>
<dbReference type="Pfam" id="PF00001">
    <property type="entry name" value="7tm_1"/>
    <property type="match status" value="1"/>
</dbReference>